<dbReference type="GO" id="GO:0015562">
    <property type="term" value="F:efflux transmembrane transporter activity"/>
    <property type="evidence" value="ECO:0007669"/>
    <property type="project" value="InterPro"/>
</dbReference>
<dbReference type="InterPro" id="IPR010131">
    <property type="entry name" value="MdtP/NodT-like"/>
</dbReference>
<dbReference type="STRING" id="290315.Clim_1431"/>
<dbReference type="Proteomes" id="UP000008841">
    <property type="component" value="Chromosome"/>
</dbReference>
<comment type="similarity">
    <text evidence="1 2">Belongs to the outer membrane factor (OMF) (TC 1.B.17) family.</text>
</comment>
<evidence type="ECO:0000256" key="2">
    <source>
        <dbReference type="RuleBase" id="RU362097"/>
    </source>
</evidence>
<dbReference type="eggNOG" id="COG1538">
    <property type="taxonomic scope" value="Bacteria"/>
</dbReference>
<proteinExistence type="inferred from homology"/>
<keyword evidence="2 3" id="KW-0449">Lipoprotein</keyword>
<evidence type="ECO:0000313" key="4">
    <source>
        <dbReference type="Proteomes" id="UP000008841"/>
    </source>
</evidence>
<keyword evidence="2" id="KW-1134">Transmembrane beta strand</keyword>
<keyword evidence="2" id="KW-0812">Transmembrane</keyword>
<reference evidence="3 4" key="1">
    <citation type="submission" date="2008-05" db="EMBL/GenBank/DDBJ databases">
        <title>Complete sequence of Chlorobium limicola DSM 245.</title>
        <authorList>
            <consortium name="US DOE Joint Genome Institute"/>
            <person name="Lucas S."/>
            <person name="Copeland A."/>
            <person name="Lapidus A."/>
            <person name="Glavina del Rio T."/>
            <person name="Dalin E."/>
            <person name="Tice H."/>
            <person name="Bruce D."/>
            <person name="Goodwin L."/>
            <person name="Pitluck S."/>
            <person name="Schmutz J."/>
            <person name="Larimer F."/>
            <person name="Land M."/>
            <person name="Hauser L."/>
            <person name="Kyrpides N."/>
            <person name="Ovchinnikova G."/>
            <person name="Zhao F."/>
            <person name="Li T."/>
            <person name="Liu Z."/>
            <person name="Overmann J."/>
            <person name="Bryant D.A."/>
            <person name="Richardson P."/>
        </authorList>
    </citation>
    <scope>NUCLEOTIDE SEQUENCE [LARGE SCALE GENOMIC DNA]</scope>
    <source>
        <strain evidence="4">DSM 245 / NBRC 103803 / 6330</strain>
    </source>
</reference>
<dbReference type="PROSITE" id="PS51257">
    <property type="entry name" value="PROKAR_LIPOPROTEIN"/>
    <property type="match status" value="1"/>
</dbReference>
<dbReference type="RefSeq" id="WP_012466368.1">
    <property type="nucleotide sequence ID" value="NC_010803.1"/>
</dbReference>
<dbReference type="PANTHER" id="PTHR30203">
    <property type="entry name" value="OUTER MEMBRANE CATION EFFLUX PROTEIN"/>
    <property type="match status" value="1"/>
</dbReference>
<keyword evidence="2" id="KW-0472">Membrane</keyword>
<dbReference type="Pfam" id="PF02321">
    <property type="entry name" value="OEP"/>
    <property type="match status" value="2"/>
</dbReference>
<dbReference type="OrthoDB" id="9770517at2"/>
<dbReference type="GO" id="GO:0005886">
    <property type="term" value="C:plasma membrane"/>
    <property type="evidence" value="ECO:0007669"/>
    <property type="project" value="UniProtKB-SubCell"/>
</dbReference>
<accession>B3ED66</accession>
<dbReference type="SUPFAM" id="SSF56954">
    <property type="entry name" value="Outer membrane efflux proteins (OEP)"/>
    <property type="match status" value="1"/>
</dbReference>
<protein>
    <submittedName>
        <fullName evidence="3">RND efflux system, outer membrane lipoprotein, NodT family</fullName>
    </submittedName>
</protein>
<evidence type="ECO:0000256" key="1">
    <source>
        <dbReference type="ARBA" id="ARBA00007613"/>
    </source>
</evidence>
<dbReference type="InterPro" id="IPR003423">
    <property type="entry name" value="OMP_efflux"/>
</dbReference>
<gene>
    <name evidence="3" type="ordered locus">Clim_1431</name>
</gene>
<dbReference type="KEGG" id="cli:Clim_1431"/>
<sequence length="479" mass="52012" precursor="true">MQPTIKSVFRALRAHGFPVFLILGLAACSATAPYRRAEVKLPASYRGAGELSGQQAIGEIPYRSFFSDPVLVALIDSVMVRNYDLQIALKNIDYAQESLKQAKLGFLPSLSLNASGAVSRPSDNSLSSPSLQQALGQSYSEDYSLSLGTSWEIDIWSRIRSKKKGALAGYLKTVEAAKAVRTKLAADVASGYYNLRMLDAQLDIAKRNLALADTTLRMIRLQYDAGQVTMLAVEQQDAARQAVLQTVPQIEQGIAVQEHALSILTGNYPGAVARGRSLASIPVADNLPAGIPASLLQNRPDVREAEMAVMESHADMAAAKAAMYPSLTITAQGGLNSFRSSNWFTTPGSLFGLVQGAILQPIFQRGELKAGYEKSRIRREQAEIGFKQSLLKAVGEVSDALVRLDKLREQERAAAARVRTLEGAVRNSNMLFKSGMATYLEVISVQSGYLQAELALADIRRQHLTAMAELYRSLGGGWR</sequence>
<dbReference type="EMBL" id="CP001097">
    <property type="protein sequence ID" value="ACD90491.1"/>
    <property type="molecule type" value="Genomic_DNA"/>
</dbReference>
<dbReference type="Gene3D" id="2.20.200.10">
    <property type="entry name" value="Outer membrane efflux proteins (OEP)"/>
    <property type="match status" value="1"/>
</dbReference>
<evidence type="ECO:0000313" key="3">
    <source>
        <dbReference type="EMBL" id="ACD90491.1"/>
    </source>
</evidence>
<dbReference type="PANTHER" id="PTHR30203:SF33">
    <property type="entry name" value="BLR4455 PROTEIN"/>
    <property type="match status" value="1"/>
</dbReference>
<dbReference type="Gene3D" id="1.20.1600.10">
    <property type="entry name" value="Outer membrane efflux proteins (OEP)"/>
    <property type="match status" value="1"/>
</dbReference>
<dbReference type="NCBIfam" id="TIGR01845">
    <property type="entry name" value="outer_NodT"/>
    <property type="match status" value="1"/>
</dbReference>
<dbReference type="AlphaFoldDB" id="B3ED66"/>
<comment type="subcellular location">
    <subcellularLocation>
        <location evidence="2">Cell membrane</location>
        <topology evidence="2">Lipid-anchor</topology>
    </subcellularLocation>
</comment>
<keyword evidence="2" id="KW-0564">Palmitate</keyword>
<dbReference type="HOGENOM" id="CLU_012817_13_3_10"/>
<organism evidence="3 4">
    <name type="scientific">Chlorobium limicola (strain DSM 245 / NBRC 103803 / 6330)</name>
    <dbReference type="NCBI Taxonomy" id="290315"/>
    <lineage>
        <taxon>Bacteria</taxon>
        <taxon>Pseudomonadati</taxon>
        <taxon>Chlorobiota</taxon>
        <taxon>Chlorobiia</taxon>
        <taxon>Chlorobiales</taxon>
        <taxon>Chlorobiaceae</taxon>
        <taxon>Chlorobium/Pelodictyon group</taxon>
        <taxon>Chlorobium</taxon>
    </lineage>
</organism>
<name>B3ED66_CHLL2</name>